<accession>A0AA51X2X9</accession>
<organism evidence="4">
    <name type="scientific">Cnidium polerovirus 1</name>
    <dbReference type="NCBI Taxonomy" id="3019006"/>
    <lineage>
        <taxon>Viruses</taxon>
        <taxon>Riboviria</taxon>
        <taxon>Orthornavirae</taxon>
        <taxon>Pisuviricota</taxon>
        <taxon>Pisoniviricetes</taxon>
        <taxon>Sobelivirales</taxon>
        <taxon>Solemoviridae</taxon>
        <taxon>Polerovirus</taxon>
        <taxon>Polerovirus CNPV</taxon>
    </lineage>
</organism>
<dbReference type="Pfam" id="PF01659">
    <property type="entry name" value="Luteo_Vpg"/>
    <property type="match status" value="1"/>
</dbReference>
<keyword evidence="1" id="KW-0813">Transport</keyword>
<name>A0AA51X2X9_9VIRU</name>
<feature type="compositionally biased region" description="Polar residues" evidence="3">
    <location>
        <begin position="1"/>
        <end position="11"/>
    </location>
</feature>
<dbReference type="PRINTS" id="PR00912">
    <property type="entry name" value="LVIRUSORF5"/>
</dbReference>
<dbReference type="GO" id="GO:0046740">
    <property type="term" value="P:transport of virus in host, cell to cell"/>
    <property type="evidence" value="ECO:0007669"/>
    <property type="project" value="UniProtKB-KW"/>
</dbReference>
<evidence type="ECO:0000256" key="3">
    <source>
        <dbReference type="SAM" id="MobiDB-lite"/>
    </source>
</evidence>
<keyword evidence="2" id="KW-0916">Viral movement protein</keyword>
<feature type="region of interest" description="Disordered" evidence="3">
    <location>
        <begin position="1"/>
        <end position="25"/>
    </location>
</feature>
<protein>
    <submittedName>
        <fullName evidence="4">Movement protein</fullName>
    </submittedName>
</protein>
<feature type="compositionally biased region" description="Low complexity" evidence="3">
    <location>
        <begin position="156"/>
        <end position="166"/>
    </location>
</feature>
<proteinExistence type="predicted"/>
<evidence type="ECO:0000313" key="4">
    <source>
        <dbReference type="EMBL" id="WMZ16779.1"/>
    </source>
</evidence>
<evidence type="ECO:0000256" key="2">
    <source>
        <dbReference type="ARBA" id="ARBA00023031"/>
    </source>
</evidence>
<dbReference type="EMBL" id="OR352925">
    <property type="protein sequence ID" value="WMZ16779.1"/>
    <property type="molecule type" value="Genomic_RNA"/>
</dbReference>
<feature type="compositionally biased region" description="Basic and acidic residues" evidence="3">
    <location>
        <begin position="12"/>
        <end position="22"/>
    </location>
</feature>
<dbReference type="InterPro" id="IPR001964">
    <property type="entry name" value="Luteo_VPG"/>
</dbReference>
<sequence length="190" mass="21537">MDSLRQISNRSSPEEQDVRVDESELSGLSRWLWCKPINPEGAVDDEDEEIVALQEEYSDQEAFATNSCFQRTTSKAIHPESSNSDRIWQSTRLSAKDYSTRTINIRSRTFEYSTSRKPLQLCPAPLLTSWTPVANSLRLNQNSENSRSQETHQRRGLLGKLMGKSGKTPRRTSSSSSIKGTEIQELPGHY</sequence>
<reference evidence="4" key="1">
    <citation type="submission" date="2023-07" db="EMBL/GenBank/DDBJ databases">
        <authorList>
            <person name="Kang J.-H."/>
            <person name="Jung C.R."/>
            <person name="Kil E.-J."/>
        </authorList>
    </citation>
    <scope>NUCLEOTIDE SEQUENCE</scope>
    <source>
        <strain evidence="4">CnPV1PC</strain>
    </source>
</reference>
<evidence type="ECO:0000256" key="1">
    <source>
        <dbReference type="ARBA" id="ARBA00022448"/>
    </source>
</evidence>
<feature type="region of interest" description="Disordered" evidence="3">
    <location>
        <begin position="140"/>
        <end position="190"/>
    </location>
</feature>